<comment type="similarity">
    <text evidence="8">Belongs to the phosphofructokinase type A (PFKA) family. PPi-dependent PFK group II subfamily. Clade 'B2' sub-subfamily.</text>
</comment>
<evidence type="ECO:0000313" key="11">
    <source>
        <dbReference type="Proteomes" id="UP000673975"/>
    </source>
</evidence>
<keyword evidence="3 8" id="KW-0808">Transferase</keyword>
<comment type="pathway">
    <text evidence="8">Carbohydrate degradation; glycolysis; D-glyceraldehyde 3-phosphate and glycerone phosphate from D-glucose: step 3/4.</text>
</comment>
<feature type="binding site" evidence="8">
    <location>
        <position position="113"/>
    </location>
    <ligand>
        <name>Mg(2+)</name>
        <dbReference type="ChEBI" id="CHEBI:18420"/>
        <note>catalytic</note>
    </ligand>
</feature>
<dbReference type="InterPro" id="IPR035966">
    <property type="entry name" value="PKF_sf"/>
</dbReference>
<feature type="binding site" evidence="8">
    <location>
        <position position="249"/>
    </location>
    <ligand>
        <name>substrate</name>
    </ligand>
</feature>
<evidence type="ECO:0000256" key="3">
    <source>
        <dbReference type="ARBA" id="ARBA00022679"/>
    </source>
</evidence>
<evidence type="ECO:0000256" key="8">
    <source>
        <dbReference type="HAMAP-Rule" id="MF_01978"/>
    </source>
</evidence>
<evidence type="ECO:0000256" key="7">
    <source>
        <dbReference type="ARBA" id="ARBA00048072"/>
    </source>
</evidence>
<keyword evidence="6 8" id="KW-0460">Magnesium</keyword>
<evidence type="ECO:0000256" key="1">
    <source>
        <dbReference type="ARBA" id="ARBA00001946"/>
    </source>
</evidence>
<name>A0A8J7RQ49_9BACT</name>
<evidence type="ECO:0000256" key="5">
    <source>
        <dbReference type="ARBA" id="ARBA00022777"/>
    </source>
</evidence>
<comment type="function">
    <text evidence="2 8">Catalyzes the phosphorylation of D-fructose 6-phosphate, the first committing step of glycolysis. Uses inorganic phosphate (PPi) as phosphoryl donor instead of ATP like common ATP-dependent phosphofructokinases (ATP-PFKs), which renders the reaction reversible, and can thus function both in glycolysis and gluconeogenesis. Consistently, PPi-PFK can replace the enzymes of both the forward (ATP-PFK) and reverse (fructose-bisphosphatase (FBPase)) reactions.</text>
</comment>
<keyword evidence="8" id="KW-0324">Glycolysis</keyword>
<comment type="catalytic activity">
    <reaction evidence="7 8">
        <text>beta-D-fructose 6-phosphate + diphosphate = beta-D-fructose 1,6-bisphosphate + phosphate + H(+)</text>
        <dbReference type="Rhea" id="RHEA:13613"/>
        <dbReference type="ChEBI" id="CHEBI:15378"/>
        <dbReference type="ChEBI" id="CHEBI:32966"/>
        <dbReference type="ChEBI" id="CHEBI:33019"/>
        <dbReference type="ChEBI" id="CHEBI:43474"/>
        <dbReference type="ChEBI" id="CHEBI:57634"/>
        <dbReference type="EC" id="2.7.1.90"/>
    </reaction>
</comment>
<keyword evidence="5 8" id="KW-0418">Kinase</keyword>
<evidence type="ECO:0000259" key="9">
    <source>
        <dbReference type="Pfam" id="PF00365"/>
    </source>
</evidence>
<comment type="subunit">
    <text evidence="8">Homodimer.</text>
</comment>
<evidence type="ECO:0000313" key="10">
    <source>
        <dbReference type="EMBL" id="MBP3193879.1"/>
    </source>
</evidence>
<evidence type="ECO:0000256" key="4">
    <source>
        <dbReference type="ARBA" id="ARBA00022723"/>
    </source>
</evidence>
<feature type="binding site" evidence="8">
    <location>
        <position position="13"/>
    </location>
    <ligand>
        <name>diphosphate</name>
        <dbReference type="ChEBI" id="CHEBI:33019"/>
    </ligand>
</feature>
<dbReference type="EMBL" id="JAFIDN010000016">
    <property type="protein sequence ID" value="MBP3193879.1"/>
    <property type="molecule type" value="Genomic_DNA"/>
</dbReference>
<comment type="caution">
    <text evidence="8">Lacks conserved residue(s) required for the propagation of feature annotation.</text>
</comment>
<organism evidence="10 11">
    <name type="scientific">Natronogracilivirga saccharolytica</name>
    <dbReference type="NCBI Taxonomy" id="2812953"/>
    <lineage>
        <taxon>Bacteria</taxon>
        <taxon>Pseudomonadati</taxon>
        <taxon>Balneolota</taxon>
        <taxon>Balneolia</taxon>
        <taxon>Balneolales</taxon>
        <taxon>Cyclonatronaceae</taxon>
        <taxon>Natronogracilivirga</taxon>
    </lineage>
</organism>
<comment type="subcellular location">
    <subcellularLocation>
        <location evidence="8">Cytoplasm</location>
    </subcellularLocation>
</comment>
<feature type="site" description="Important for catalytic activity; stabilizes the transition state when the phosphoryl donor is PPi" evidence="8">
    <location>
        <position position="140"/>
    </location>
</feature>
<keyword evidence="8" id="KW-0963">Cytoplasm</keyword>
<dbReference type="GO" id="GO:0003872">
    <property type="term" value="F:6-phosphofructokinase activity"/>
    <property type="evidence" value="ECO:0007669"/>
    <property type="project" value="UniProtKB-UniRule"/>
</dbReference>
<dbReference type="RefSeq" id="WP_210513339.1">
    <property type="nucleotide sequence ID" value="NZ_JAFIDN010000016.1"/>
</dbReference>
<dbReference type="AlphaFoldDB" id="A0A8J7RQ49"/>
<feature type="site" description="Important for catalytic activity and substrate specificity; stabilizes the transition state when the phosphoryl donor is PPi; prevents ATP from binding by mimicking the alpha-phosphate group of ATP" evidence="8">
    <location>
        <position position="114"/>
    </location>
</feature>
<dbReference type="NCBIfam" id="NF010675">
    <property type="entry name" value="PRK14072.1"/>
    <property type="match status" value="1"/>
</dbReference>
<dbReference type="InterPro" id="IPR022953">
    <property type="entry name" value="ATP_PFK"/>
</dbReference>
<dbReference type="UniPathway" id="UPA00109">
    <property type="reaction ID" value="UER00182"/>
</dbReference>
<evidence type="ECO:0000256" key="2">
    <source>
        <dbReference type="ARBA" id="ARBA00003138"/>
    </source>
</evidence>
<dbReference type="Pfam" id="PF00365">
    <property type="entry name" value="PFK"/>
    <property type="match status" value="1"/>
</dbReference>
<comment type="caution">
    <text evidence="10">The sequence shown here is derived from an EMBL/GenBank/DDBJ whole genome shotgun (WGS) entry which is preliminary data.</text>
</comment>
<proteinExistence type="inferred from homology"/>
<feature type="active site" description="Proton acceptor" evidence="8">
    <location>
        <position position="143"/>
    </location>
</feature>
<dbReference type="Gene3D" id="3.40.50.460">
    <property type="entry name" value="Phosphofructokinase domain"/>
    <property type="match status" value="1"/>
</dbReference>
<dbReference type="Proteomes" id="UP000673975">
    <property type="component" value="Unassembled WGS sequence"/>
</dbReference>
<dbReference type="PANTHER" id="PTHR45770">
    <property type="entry name" value="ATP-DEPENDENT 6-PHOSPHOFRUCTOKINASE 1"/>
    <property type="match status" value="1"/>
</dbReference>
<sequence>MKAKNVLVAQSGGPTAVINNSLRAIVETCKQYPDTFGTIYAGRHGIEGLLKEELIDMSAQSDEEIRLLRTTPAAGSIGTCRYKLKPHQEEDFDRVIEVLKAHNIGYFFYIGGNDSMDTANKVAKIAGERGLDLIGTGVPKTIDNDVGDSEFQLIDHTPGYGSVARYWALNIQNANEENAGSSPADPVLVIQMMGRKIGYIPAAARLADPNREMPLQIFMKESDMTVEELTDAVNDNVAKYGRSIVAISEGFPLGDIGETQDSFGHTQFSASKITVGQKLVNHLNENGIKARGAARQNVPGTDQRHNMIYASVTDLEEAWRVGRKAVMIAKEDGSGYMATILRKPGDLYSVYYDKVPLEKVANSEREFPRNWITENRCDVTDDFIRYAQPLIGEDWVSIPLVNGVQRFARIKPIFAEKKCREYIPQEYKTTKI</sequence>
<dbReference type="PIRSF" id="PIRSF036483">
    <property type="entry name" value="PFK_XF0274"/>
    <property type="match status" value="1"/>
</dbReference>
<dbReference type="SUPFAM" id="SSF53784">
    <property type="entry name" value="Phosphofructokinase"/>
    <property type="match status" value="1"/>
</dbReference>
<keyword evidence="4 8" id="KW-0479">Metal-binding</keyword>
<feature type="binding site" evidence="8">
    <location>
        <begin position="141"/>
        <end position="143"/>
    </location>
    <ligand>
        <name>substrate</name>
    </ligand>
</feature>
<dbReference type="Gene3D" id="3.40.50.450">
    <property type="match status" value="1"/>
</dbReference>
<comment type="cofactor">
    <cofactor evidence="1 8">
        <name>Mg(2+)</name>
        <dbReference type="ChEBI" id="CHEBI:18420"/>
    </cofactor>
</comment>
<dbReference type="EC" id="2.7.1.90" evidence="8"/>
<dbReference type="HAMAP" id="MF_01978">
    <property type="entry name" value="Phosphofructokinase_II_B2"/>
    <property type="match status" value="1"/>
</dbReference>
<dbReference type="GO" id="GO:0046872">
    <property type="term" value="F:metal ion binding"/>
    <property type="evidence" value="ECO:0007669"/>
    <property type="project" value="UniProtKB-KW"/>
</dbReference>
<dbReference type="GO" id="GO:0005737">
    <property type="term" value="C:cytoplasm"/>
    <property type="evidence" value="ECO:0007669"/>
    <property type="project" value="UniProtKB-SubCell"/>
</dbReference>
<dbReference type="GO" id="GO:0047334">
    <property type="term" value="F:diphosphate-fructose-6-phosphate 1-phosphotransferase activity"/>
    <property type="evidence" value="ECO:0007669"/>
    <property type="project" value="UniProtKB-EC"/>
</dbReference>
<dbReference type="PRINTS" id="PR00476">
    <property type="entry name" value="PHFRCTKINASE"/>
</dbReference>
<evidence type="ECO:0000256" key="6">
    <source>
        <dbReference type="ARBA" id="ARBA00022842"/>
    </source>
</evidence>
<gene>
    <name evidence="8" type="primary">pfp</name>
    <name evidence="10" type="ORF">NATSA_14475</name>
</gene>
<reference evidence="10" key="1">
    <citation type="submission" date="2021-02" db="EMBL/GenBank/DDBJ databases">
        <title>Natronogracilivirga saccharolytica gen. nov. sp. nov. a new anaerobic, haloalkiliphilic carbohydrate-fermenting bacterium from soda lake and proposing of Cyclonatronumiaceae fam. nov. in the phylum Balneolaeota.</title>
        <authorList>
            <person name="Zhilina T.N."/>
            <person name="Sorokin D.Y."/>
            <person name="Zavarzina D.G."/>
            <person name="Toshchakov S.V."/>
            <person name="Kublanov I.V."/>
        </authorList>
    </citation>
    <scope>NUCLEOTIDE SEQUENCE</scope>
    <source>
        <strain evidence="10">Z-1702</strain>
    </source>
</reference>
<feature type="binding site" evidence="8">
    <location>
        <begin position="193"/>
        <end position="195"/>
    </location>
    <ligand>
        <name>substrate</name>
    </ligand>
</feature>
<protein>
    <recommendedName>
        <fullName evidence="8">Pyrophosphate--fructose 6-phosphate 1-phosphotransferase</fullName>
        <ecNumber evidence="8">2.7.1.90</ecNumber>
    </recommendedName>
    <alternativeName>
        <fullName evidence="8">6-phosphofructokinase, pyrophosphate dependent</fullName>
    </alternativeName>
    <alternativeName>
        <fullName evidence="8">PPi-dependent phosphofructokinase</fullName>
        <shortName evidence="8">PPi-PFK</shortName>
    </alternativeName>
    <alternativeName>
        <fullName evidence="8">Pyrophosphate-dependent 6-phosphofructose-1-kinase</fullName>
    </alternativeName>
</protein>
<accession>A0A8J7RQ49</accession>
<dbReference type="InterPro" id="IPR000023">
    <property type="entry name" value="Phosphofructokinase_dom"/>
</dbReference>
<comment type="activity regulation">
    <text evidence="8">Non-allosteric.</text>
</comment>
<dbReference type="GO" id="GO:0006002">
    <property type="term" value="P:fructose 6-phosphate metabolic process"/>
    <property type="evidence" value="ECO:0007669"/>
    <property type="project" value="InterPro"/>
</dbReference>
<feature type="domain" description="Phosphofructokinase" evidence="9">
    <location>
        <begin position="5"/>
        <end position="326"/>
    </location>
</feature>
<dbReference type="InterPro" id="IPR050929">
    <property type="entry name" value="PFKA"/>
</dbReference>
<dbReference type="InterPro" id="IPR011404">
    <property type="entry name" value="PPi-PFK"/>
</dbReference>
<keyword evidence="11" id="KW-1185">Reference proteome</keyword>